<organism evidence="2 3">
    <name type="scientific">Cetraspora pellucida</name>
    <dbReference type="NCBI Taxonomy" id="1433469"/>
    <lineage>
        <taxon>Eukaryota</taxon>
        <taxon>Fungi</taxon>
        <taxon>Fungi incertae sedis</taxon>
        <taxon>Mucoromycota</taxon>
        <taxon>Glomeromycotina</taxon>
        <taxon>Glomeromycetes</taxon>
        <taxon>Diversisporales</taxon>
        <taxon>Gigasporaceae</taxon>
        <taxon>Cetraspora</taxon>
    </lineage>
</organism>
<evidence type="ECO:0000256" key="1">
    <source>
        <dbReference type="SAM" id="MobiDB-lite"/>
    </source>
</evidence>
<evidence type="ECO:0000313" key="3">
    <source>
        <dbReference type="Proteomes" id="UP000789759"/>
    </source>
</evidence>
<gene>
    <name evidence="2" type="ORF">CPELLU_LOCUS18743</name>
</gene>
<comment type="caution">
    <text evidence="2">The sequence shown here is derived from an EMBL/GenBank/DDBJ whole genome shotgun (WGS) entry which is preliminary data.</text>
</comment>
<sequence length="121" mass="14218">SKTKSWHTVNVRRPDHSIKLETTDGGQEILLPNERFIANFESFCQQLENLEIFHLHDVEAVEEMNEIGQGEKRQQDKIQDEKAKKVQNLMTFNWQQNEKKSTDNLNTDIESIEDDIKPTYT</sequence>
<dbReference type="EMBL" id="CAJVQA010039389">
    <property type="protein sequence ID" value="CAG8811978.1"/>
    <property type="molecule type" value="Genomic_DNA"/>
</dbReference>
<feature type="non-terminal residue" evidence="2">
    <location>
        <position position="121"/>
    </location>
</feature>
<reference evidence="2" key="1">
    <citation type="submission" date="2021-06" db="EMBL/GenBank/DDBJ databases">
        <authorList>
            <person name="Kallberg Y."/>
            <person name="Tangrot J."/>
            <person name="Rosling A."/>
        </authorList>
    </citation>
    <scope>NUCLEOTIDE SEQUENCE</scope>
    <source>
        <strain evidence="2">FL966</strain>
    </source>
</reference>
<name>A0A9N9K631_9GLOM</name>
<protein>
    <submittedName>
        <fullName evidence="2">23107_t:CDS:1</fullName>
    </submittedName>
</protein>
<dbReference type="AlphaFoldDB" id="A0A9N9K631"/>
<dbReference type="OrthoDB" id="411372at2759"/>
<feature type="non-terminal residue" evidence="2">
    <location>
        <position position="1"/>
    </location>
</feature>
<accession>A0A9N9K631</accession>
<proteinExistence type="predicted"/>
<dbReference type="Proteomes" id="UP000789759">
    <property type="component" value="Unassembled WGS sequence"/>
</dbReference>
<keyword evidence="3" id="KW-1185">Reference proteome</keyword>
<evidence type="ECO:0000313" key="2">
    <source>
        <dbReference type="EMBL" id="CAG8811978.1"/>
    </source>
</evidence>
<feature type="region of interest" description="Disordered" evidence="1">
    <location>
        <begin position="95"/>
        <end position="121"/>
    </location>
</feature>